<feature type="region of interest" description="Disordered" evidence="1">
    <location>
        <begin position="1"/>
        <end position="26"/>
    </location>
</feature>
<dbReference type="EMBL" id="GGEC01040496">
    <property type="protein sequence ID" value="MBX20980.1"/>
    <property type="molecule type" value="Transcribed_RNA"/>
</dbReference>
<name>A0A2P2LSN2_RHIMU</name>
<proteinExistence type="predicted"/>
<dbReference type="AlphaFoldDB" id="A0A2P2LSN2"/>
<reference evidence="2" key="1">
    <citation type="submission" date="2018-02" db="EMBL/GenBank/DDBJ databases">
        <title>Rhizophora mucronata_Transcriptome.</title>
        <authorList>
            <person name="Meera S.P."/>
            <person name="Sreeshan A."/>
            <person name="Augustine A."/>
        </authorList>
    </citation>
    <scope>NUCLEOTIDE SEQUENCE</scope>
    <source>
        <tissue evidence="2">Leaf</tissue>
    </source>
</reference>
<organism evidence="2">
    <name type="scientific">Rhizophora mucronata</name>
    <name type="common">Asiatic mangrove</name>
    <dbReference type="NCBI Taxonomy" id="61149"/>
    <lineage>
        <taxon>Eukaryota</taxon>
        <taxon>Viridiplantae</taxon>
        <taxon>Streptophyta</taxon>
        <taxon>Embryophyta</taxon>
        <taxon>Tracheophyta</taxon>
        <taxon>Spermatophyta</taxon>
        <taxon>Magnoliopsida</taxon>
        <taxon>eudicotyledons</taxon>
        <taxon>Gunneridae</taxon>
        <taxon>Pentapetalae</taxon>
        <taxon>rosids</taxon>
        <taxon>fabids</taxon>
        <taxon>Malpighiales</taxon>
        <taxon>Rhizophoraceae</taxon>
        <taxon>Rhizophora</taxon>
    </lineage>
</organism>
<sequence length="40" mass="4640">MRQQKAPSKYIKPHQRNNSVDGLITKPYSYCNKKNNGCTK</sequence>
<evidence type="ECO:0000313" key="2">
    <source>
        <dbReference type="EMBL" id="MBX20980.1"/>
    </source>
</evidence>
<evidence type="ECO:0000256" key="1">
    <source>
        <dbReference type="SAM" id="MobiDB-lite"/>
    </source>
</evidence>
<protein>
    <submittedName>
        <fullName evidence="2">Uncharacterized protein</fullName>
    </submittedName>
</protein>
<accession>A0A2P2LSN2</accession>